<protein>
    <submittedName>
        <fullName evidence="2">Flagellin C-terminal helical region</fullName>
    </submittedName>
</protein>
<gene>
    <name evidence="2" type="ORF">SAMN04488526_0164</name>
</gene>
<dbReference type="RefSeq" id="WP_092758869.1">
    <property type="nucleotide sequence ID" value="NZ_JBARZP010000136.1"/>
</dbReference>
<keyword evidence="3" id="KW-1185">Reference proteome</keyword>
<keyword evidence="2" id="KW-0966">Cell projection</keyword>
<sequence>MLNKTTLTPLIAPRDLSADTRARLDVLTEELASGRFADIGRALSSDFSTFSRISHALRTQDARQGALSRAGTWLDSVQTAMSSIQSIGSRVTEGLTSALVPGGSGQVDAIAATASGALTDIAVAIGYKLGGRAVFANGDPSGRPPVDIDALVAETIALATSATDVSELLQAFDDYFATGGGFETNVLSAYPADPTVFPLGGGMSLSIPVAAGDMSIRDALKQTALIASLPDAGFEIDDTARKTLSRELPVRASMVVSGLVSTQAELGGVQARVSRFLDTLGTERAKLEARKSEAVGADPFQTAAKVQAEMTRLETIYSVTARRANLRLTDYLR</sequence>
<dbReference type="AlphaFoldDB" id="A0A1H7FNB6"/>
<dbReference type="STRING" id="188906.SAMN04488526_0164"/>
<accession>A0A1H7FNB6</accession>
<dbReference type="Pfam" id="PF00700">
    <property type="entry name" value="Flagellin_C"/>
    <property type="match status" value="1"/>
</dbReference>
<feature type="domain" description="Flagellin C-terminal" evidence="1">
    <location>
        <begin position="259"/>
        <end position="332"/>
    </location>
</feature>
<dbReference type="SUPFAM" id="SSF64518">
    <property type="entry name" value="Phase 1 flagellin"/>
    <property type="match status" value="1"/>
</dbReference>
<keyword evidence="2" id="KW-0282">Flagellum</keyword>
<evidence type="ECO:0000313" key="2">
    <source>
        <dbReference type="EMBL" id="SEK27304.1"/>
    </source>
</evidence>
<reference evidence="2 3" key="1">
    <citation type="submission" date="2016-10" db="EMBL/GenBank/DDBJ databases">
        <authorList>
            <person name="de Groot N.N."/>
        </authorList>
    </citation>
    <scope>NUCLEOTIDE SEQUENCE [LARGE SCALE GENOMIC DNA]</scope>
    <source>
        <strain evidence="2 3">DSM 14858</strain>
    </source>
</reference>
<evidence type="ECO:0000259" key="1">
    <source>
        <dbReference type="Pfam" id="PF00700"/>
    </source>
</evidence>
<dbReference type="OrthoDB" id="7312911at2"/>
<name>A0A1H7FNB6_9RHOB</name>
<evidence type="ECO:0000313" key="3">
    <source>
        <dbReference type="Proteomes" id="UP000199283"/>
    </source>
</evidence>
<dbReference type="Gene3D" id="1.20.1330.10">
    <property type="entry name" value="f41 fragment of flagellin, N-terminal domain"/>
    <property type="match status" value="1"/>
</dbReference>
<dbReference type="InterPro" id="IPR046358">
    <property type="entry name" value="Flagellin_C"/>
</dbReference>
<dbReference type="Proteomes" id="UP000199283">
    <property type="component" value="Unassembled WGS sequence"/>
</dbReference>
<proteinExistence type="predicted"/>
<organism evidence="2 3">
    <name type="scientific">Jannaschia helgolandensis</name>
    <dbReference type="NCBI Taxonomy" id="188906"/>
    <lineage>
        <taxon>Bacteria</taxon>
        <taxon>Pseudomonadati</taxon>
        <taxon>Pseudomonadota</taxon>
        <taxon>Alphaproteobacteria</taxon>
        <taxon>Rhodobacterales</taxon>
        <taxon>Roseobacteraceae</taxon>
        <taxon>Jannaschia</taxon>
    </lineage>
</organism>
<keyword evidence="2" id="KW-0969">Cilium</keyword>
<dbReference type="EMBL" id="FNZQ01000001">
    <property type="protein sequence ID" value="SEK27304.1"/>
    <property type="molecule type" value="Genomic_DNA"/>
</dbReference>